<keyword evidence="3" id="KW-0812">Transmembrane</keyword>
<dbReference type="AlphaFoldDB" id="A0A329E5S1"/>
<evidence type="ECO:0008006" key="6">
    <source>
        <dbReference type="Google" id="ProtNLM"/>
    </source>
</evidence>
<gene>
    <name evidence="4" type="ORF">DET48_12345</name>
</gene>
<feature type="coiled-coil region" evidence="1">
    <location>
        <begin position="428"/>
        <end position="491"/>
    </location>
</feature>
<accession>A0A329E5S1</accession>
<evidence type="ECO:0000313" key="5">
    <source>
        <dbReference type="Proteomes" id="UP000248729"/>
    </source>
</evidence>
<feature type="region of interest" description="Disordered" evidence="2">
    <location>
        <begin position="374"/>
        <end position="402"/>
    </location>
</feature>
<keyword evidence="1" id="KW-0175">Coiled coil</keyword>
<proteinExistence type="predicted"/>
<feature type="compositionally biased region" description="Basic and acidic residues" evidence="2">
    <location>
        <begin position="382"/>
        <end position="402"/>
    </location>
</feature>
<name>A0A329E5S1_VIBDI</name>
<keyword evidence="3" id="KW-1133">Transmembrane helix</keyword>
<keyword evidence="3" id="KW-0472">Membrane</keyword>
<evidence type="ECO:0000313" key="4">
    <source>
        <dbReference type="EMBL" id="RAS60076.1"/>
    </source>
</evidence>
<evidence type="ECO:0000256" key="2">
    <source>
        <dbReference type="SAM" id="MobiDB-lite"/>
    </source>
</evidence>
<feature type="transmembrane region" description="Helical" evidence="3">
    <location>
        <begin position="93"/>
        <end position="117"/>
    </location>
</feature>
<dbReference type="RefSeq" id="WP_112404392.1">
    <property type="nucleotide sequence ID" value="NZ_QLTR01000023.1"/>
</dbReference>
<dbReference type="Proteomes" id="UP000248729">
    <property type="component" value="Unassembled WGS sequence"/>
</dbReference>
<dbReference type="EMBL" id="QLTR01000023">
    <property type="protein sequence ID" value="RAS60076.1"/>
    <property type="molecule type" value="Genomic_DNA"/>
</dbReference>
<comment type="caution">
    <text evidence="4">The sequence shown here is derived from an EMBL/GenBank/DDBJ whole genome shotgun (WGS) entry which is preliminary data.</text>
</comment>
<evidence type="ECO:0000256" key="1">
    <source>
        <dbReference type="SAM" id="Coils"/>
    </source>
</evidence>
<sequence>MAINAGTVYYTVDADTQNAIDSATEMNKSLDTAKGKMSGLDAQVSKTSRAVNTGLSSVGRSAGQAGIQLQQFIGQIQGGQNAMLALSQQSADLGFVLGAPLLGAVVGIGASLAGMLIPNLFKTTDALENVEKATERVKAAITLSSEGITGYSEQMKVLAGVSQSLARVKLAGLIAEQANAMKVARDAIKETSEDLVGLYGVTNKSVEKLFGTMSSDGMSTAIELRKSLNDLSSGINTNSIERVTKALSDAEAQGLLTTEAGIKLNNLVTGLIAQYKMGEKAISDLNNKLKESEIKFDDVGKDAEKAANKQKQWADNAERLTVKTEELRSKQLELEKAIAIKKATEEGATPETIKSMEASYDKIIANEKEAESEKALAKAKREKAAAEREADKAKKSAMKEDQASADIMISLKTDSDKNKNLLGQLDPMEGEQQRYELELNNLKTLNEAKLIEDQRYLDLKTQAETKHEENMQALREQNFRAQSKNNELLMDSLDALGSAGTNAISGILSGTMSATQAMQSLANAVLNQAVGALVEMGMQYVKNQIIADTAATTSIATASTTGAAIASAYTPAATAATIATQGGAVGAATASMAAGIPAMSAMIMGGRLYGGSVQAGSMYRVNEDGRPEVFNAANGQQYMLPNTRGEVVSNKDASGGGNVTNYITINADGSVSGDGDKQAGKLGKALQQATKQTLVQEMRPGGAIWQYLQKGKK</sequence>
<evidence type="ECO:0000256" key="3">
    <source>
        <dbReference type="SAM" id="Phobius"/>
    </source>
</evidence>
<organism evidence="4 5">
    <name type="scientific">Vibrio diazotrophicus</name>
    <dbReference type="NCBI Taxonomy" id="685"/>
    <lineage>
        <taxon>Bacteria</taxon>
        <taxon>Pseudomonadati</taxon>
        <taxon>Pseudomonadota</taxon>
        <taxon>Gammaproteobacteria</taxon>
        <taxon>Vibrionales</taxon>
        <taxon>Vibrionaceae</taxon>
        <taxon>Vibrio</taxon>
    </lineage>
</organism>
<protein>
    <recommendedName>
        <fullName evidence="6">Tail length tape measure protein</fullName>
    </recommendedName>
</protein>
<reference evidence="4 5" key="1">
    <citation type="submission" date="2018-06" db="EMBL/GenBank/DDBJ databases">
        <title>Freshwater and sediment microbial communities from various areas in North America, analyzing microbe dynamics in response to fracking.</title>
        <authorList>
            <person name="Lamendella R."/>
        </authorList>
    </citation>
    <scope>NUCLEOTIDE SEQUENCE [LARGE SCALE GENOMIC DNA]</scope>
    <source>
        <strain evidence="4 5">99A</strain>
    </source>
</reference>